<keyword evidence="1" id="KW-0862">Zinc</keyword>
<dbReference type="SMART" id="SM00184">
    <property type="entry name" value="RING"/>
    <property type="match status" value="1"/>
</dbReference>
<dbReference type="InterPro" id="IPR013083">
    <property type="entry name" value="Znf_RING/FYVE/PHD"/>
</dbReference>
<evidence type="ECO:0000313" key="3">
    <source>
        <dbReference type="EMBL" id="QEA08209.1"/>
    </source>
</evidence>
<sequence>MEIIIAFFLYLNDKRKQRFKKSKIPLMIITNNDIIMCPICYNYQVNTVFLPCTHVACYLCSKIIKNCHLCRRKILKTQFFKLP</sequence>
<dbReference type="SUPFAM" id="SSF57850">
    <property type="entry name" value="RING/U-box"/>
    <property type="match status" value="1"/>
</dbReference>
<name>A0A5B8RGR5_9VIRU</name>
<keyword evidence="1" id="KW-0863">Zinc-finger</keyword>
<dbReference type="PROSITE" id="PS50089">
    <property type="entry name" value="ZF_RING_2"/>
    <property type="match status" value="1"/>
</dbReference>
<keyword evidence="1" id="KW-0479">Metal-binding</keyword>
<evidence type="ECO:0000259" key="2">
    <source>
        <dbReference type="PROSITE" id="PS50089"/>
    </source>
</evidence>
<dbReference type="GO" id="GO:0008270">
    <property type="term" value="F:zinc ion binding"/>
    <property type="evidence" value="ECO:0007669"/>
    <property type="project" value="UniProtKB-KW"/>
</dbReference>
<evidence type="ECO:0000256" key="1">
    <source>
        <dbReference type="PROSITE-ProRule" id="PRU00175"/>
    </source>
</evidence>
<reference evidence="3" key="1">
    <citation type="journal article" date="2019" name="Viruses">
        <title>Detection and Characterization of Invertebrate Iridoviruses Found in Reptiles and Prey Insects in Europe over the Past Two Decades.</title>
        <authorList>
            <person name="Papp T."/>
            <person name="Marschang R.E."/>
        </authorList>
    </citation>
    <scope>NUCLEOTIDE SEQUENCE</scope>
    <source>
        <strain evidence="3">Liz-CrIV</strain>
    </source>
</reference>
<protein>
    <recommendedName>
        <fullName evidence="2">RING-type domain-containing protein</fullName>
    </recommendedName>
</protein>
<feature type="domain" description="RING-type" evidence="2">
    <location>
        <begin position="37"/>
        <end position="71"/>
    </location>
</feature>
<proteinExistence type="predicted"/>
<accession>A0A5B8RGR5</accession>
<dbReference type="Gene3D" id="3.30.40.10">
    <property type="entry name" value="Zinc/RING finger domain, C3HC4 (zinc finger)"/>
    <property type="match status" value="1"/>
</dbReference>
<organism evidence="3">
    <name type="scientific">Iridovirus Liz-CrIV</name>
    <dbReference type="NCBI Taxonomy" id="2594309"/>
    <lineage>
        <taxon>Viruses</taxon>
        <taxon>Varidnaviria</taxon>
        <taxon>Bamfordvirae</taxon>
        <taxon>Nucleocytoviricota</taxon>
        <taxon>Megaviricetes</taxon>
        <taxon>Pimascovirales</taxon>
        <taxon>Pimascovirales incertae sedis</taxon>
        <taxon>Iridoviridae</taxon>
    </lineage>
</organism>
<dbReference type="InterPro" id="IPR001841">
    <property type="entry name" value="Znf_RING"/>
</dbReference>
<dbReference type="EMBL" id="MN081869">
    <property type="protein sequence ID" value="QEA08209.1"/>
    <property type="molecule type" value="Genomic_DNA"/>
</dbReference>
<dbReference type="Pfam" id="PF13920">
    <property type="entry name" value="zf-C3HC4_3"/>
    <property type="match status" value="1"/>
</dbReference>